<name>A0ABV9MLT7_9MICC</name>
<evidence type="ECO:0000256" key="1">
    <source>
        <dbReference type="SAM" id="MobiDB-lite"/>
    </source>
</evidence>
<feature type="region of interest" description="Disordered" evidence="1">
    <location>
        <begin position="72"/>
        <end position="99"/>
    </location>
</feature>
<sequence length="337" mass="35485">MSARFNVPPQWQAYLSSDFHPATDWKPESTWGMPQAGWALWVDETTGYPAQPPAEFMANPYLNVAVIPGNSPATAPTSAHSSTSFNSASNTPAQKKPMGKGAKIGIGVAAVIIFGAIIGSCGGGDETTPAADPSTTPTVAAQESANGDEPTAEPAAEQSDEPTAEAPSEPTEDPEPTPEPEPKAQMPKVQKTFSDTVASASTKFSETDNELKASKAILDRDKSVCKATGGEFSGWKATVDDVGSTGDGYGYIAVLMEDDIELSTWNNALSDTFDNTLIKPSNKLYDVLMELSSGDEVTVSGNFIKGDSTCVTTSNMTEVMNASSPDFKVDFTSIKTK</sequence>
<dbReference type="Proteomes" id="UP001595884">
    <property type="component" value="Unassembled WGS sequence"/>
</dbReference>
<organism evidence="2 3">
    <name type="scientific">Glutamicibacter bergerei</name>
    <dbReference type="NCBI Taxonomy" id="256702"/>
    <lineage>
        <taxon>Bacteria</taxon>
        <taxon>Bacillati</taxon>
        <taxon>Actinomycetota</taxon>
        <taxon>Actinomycetes</taxon>
        <taxon>Micrococcales</taxon>
        <taxon>Micrococcaceae</taxon>
        <taxon>Glutamicibacter</taxon>
    </lineage>
</organism>
<gene>
    <name evidence="2" type="ORF">ACFO7V_05760</name>
</gene>
<proteinExistence type="predicted"/>
<feature type="region of interest" description="Disordered" evidence="1">
    <location>
        <begin position="125"/>
        <end position="194"/>
    </location>
</feature>
<dbReference type="RefSeq" id="WP_346060204.1">
    <property type="nucleotide sequence ID" value="NZ_BAAAVQ010000076.1"/>
</dbReference>
<reference evidence="3" key="1">
    <citation type="journal article" date="2019" name="Int. J. Syst. Evol. Microbiol.">
        <title>The Global Catalogue of Microorganisms (GCM) 10K type strain sequencing project: providing services to taxonomists for standard genome sequencing and annotation.</title>
        <authorList>
            <consortium name="The Broad Institute Genomics Platform"/>
            <consortium name="The Broad Institute Genome Sequencing Center for Infectious Disease"/>
            <person name="Wu L."/>
            <person name="Ma J."/>
        </authorList>
    </citation>
    <scope>NUCLEOTIDE SEQUENCE [LARGE SCALE GENOMIC DNA]</scope>
    <source>
        <strain evidence="3">CGMCC 1.12849</strain>
    </source>
</reference>
<dbReference type="EMBL" id="JBHSHE010000022">
    <property type="protein sequence ID" value="MFC4715643.1"/>
    <property type="molecule type" value="Genomic_DNA"/>
</dbReference>
<feature type="compositionally biased region" description="Low complexity" evidence="1">
    <location>
        <begin position="127"/>
        <end position="141"/>
    </location>
</feature>
<evidence type="ECO:0000313" key="3">
    <source>
        <dbReference type="Proteomes" id="UP001595884"/>
    </source>
</evidence>
<protein>
    <submittedName>
        <fullName evidence="2">Uncharacterized protein</fullName>
    </submittedName>
</protein>
<keyword evidence="3" id="KW-1185">Reference proteome</keyword>
<evidence type="ECO:0000313" key="2">
    <source>
        <dbReference type="EMBL" id="MFC4715643.1"/>
    </source>
</evidence>
<comment type="caution">
    <text evidence="2">The sequence shown here is derived from an EMBL/GenBank/DDBJ whole genome shotgun (WGS) entry which is preliminary data.</text>
</comment>
<accession>A0ABV9MLT7</accession>